<name>A0ABY1SCJ6_9FLAO</name>
<dbReference type="EMBL" id="FZNV01000001">
    <property type="protein sequence ID" value="SNR26366.1"/>
    <property type="molecule type" value="Genomic_DNA"/>
</dbReference>
<dbReference type="InterPro" id="IPR008969">
    <property type="entry name" value="CarboxyPept-like_regulatory"/>
</dbReference>
<evidence type="ECO:0000313" key="3">
    <source>
        <dbReference type="Proteomes" id="UP000198337"/>
    </source>
</evidence>
<reference evidence="2 3" key="1">
    <citation type="submission" date="2017-06" db="EMBL/GenBank/DDBJ databases">
        <authorList>
            <person name="Varghese N."/>
            <person name="Submissions S."/>
        </authorList>
    </citation>
    <scope>NUCLEOTIDE SEQUENCE [LARGE SCALE GENOMIC DNA]</scope>
    <source>
        <strain evidence="2 3">DSM 19840</strain>
    </source>
</reference>
<evidence type="ECO:0000313" key="2">
    <source>
        <dbReference type="EMBL" id="SNR26366.1"/>
    </source>
</evidence>
<keyword evidence="1" id="KW-0732">Signal</keyword>
<keyword evidence="3" id="KW-1185">Reference proteome</keyword>
<dbReference type="RefSeq" id="WP_089258742.1">
    <property type="nucleotide sequence ID" value="NZ_FZNV01000001.1"/>
</dbReference>
<comment type="caution">
    <text evidence="2">The sequence shown here is derived from an EMBL/GenBank/DDBJ whole genome shotgun (WGS) entry which is preliminary data.</text>
</comment>
<feature type="chain" id="PRO_5046170943" evidence="1">
    <location>
        <begin position="24"/>
        <end position="510"/>
    </location>
</feature>
<feature type="signal peptide" evidence="1">
    <location>
        <begin position="1"/>
        <end position="23"/>
    </location>
</feature>
<dbReference type="SUPFAM" id="SSF49464">
    <property type="entry name" value="Carboxypeptidase regulatory domain-like"/>
    <property type="match status" value="1"/>
</dbReference>
<gene>
    <name evidence="2" type="ORF">SAMN04488009_0491</name>
</gene>
<accession>A0ABY1SCJ6</accession>
<evidence type="ECO:0000256" key="1">
    <source>
        <dbReference type="SAM" id="SignalP"/>
    </source>
</evidence>
<dbReference type="Pfam" id="PF13715">
    <property type="entry name" value="CarbopepD_reg_2"/>
    <property type="match status" value="1"/>
</dbReference>
<sequence>MSKKLLFILPVYFLLCNSDIVKAQNLSANVLDSITKAPIPYVTVLLNNKGVITNEDGNFNFMLDKTVQETDSLFISCIGYKSVAKPLSHFTTNTILLSPKAIELREVIVSNKNYTADEIMELVNDNLNSNYNFDYTKKRLFYRNSSYNRMVKTDFKVKESTIKALNQNFIDSIIYTVPKSNSYYTEILGDLYGSFEEDEQKLELIKASELYDKSKEMDMEKLEEKFNDIIKKNVRTDSYFKIKSGLFGTKLDADELFEADIDSTDIAAVNQEIERKQENSKKRKINFANYRKGILGKLLQNLPIHEDTDLNFIIKPRKYTYTLKEFTYLGNDAVYVLEFQPDGSADYRGTLYINADDFALLRADFENIKPVHSFKLLGVSTNTYLTKGKAIFHKQTLGRYALQYFETETGTRIGVKRPLKIIEKNKVVKGRNKQNELSGKMDLVFTDIEKNELVVFDTKQINETQFNAFEENHNVLPTYMPKYDPNFWKGHTIMEPNMAIKEFTSSELDD</sequence>
<dbReference type="Proteomes" id="UP000198337">
    <property type="component" value="Unassembled WGS sequence"/>
</dbReference>
<proteinExistence type="predicted"/>
<organism evidence="2 3">
    <name type="scientific">Maribacter sedimenticola</name>
    <dbReference type="NCBI Taxonomy" id="228956"/>
    <lineage>
        <taxon>Bacteria</taxon>
        <taxon>Pseudomonadati</taxon>
        <taxon>Bacteroidota</taxon>
        <taxon>Flavobacteriia</taxon>
        <taxon>Flavobacteriales</taxon>
        <taxon>Flavobacteriaceae</taxon>
        <taxon>Maribacter</taxon>
    </lineage>
</organism>
<protein>
    <submittedName>
        <fullName evidence="2">CarboxypepD_reg-like domain-containing protein</fullName>
    </submittedName>
</protein>